<keyword evidence="4 10" id="KW-0633">Potassium transport</keyword>
<feature type="compositionally biased region" description="Acidic residues" evidence="11">
    <location>
        <begin position="230"/>
        <end position="241"/>
    </location>
</feature>
<feature type="transmembrane region" description="Helical" evidence="10">
    <location>
        <begin position="49"/>
        <end position="72"/>
    </location>
</feature>
<comment type="caution">
    <text evidence="12">The sequence shown here is derived from an EMBL/GenBank/DDBJ whole genome shotgun (WGS) entry which is preliminary data.</text>
</comment>
<evidence type="ECO:0000256" key="4">
    <source>
        <dbReference type="ARBA" id="ARBA00022538"/>
    </source>
</evidence>
<feature type="region of interest" description="Disordered" evidence="11">
    <location>
        <begin position="98"/>
        <end position="172"/>
    </location>
</feature>
<feature type="compositionally biased region" description="Basic and acidic residues" evidence="11">
    <location>
        <begin position="204"/>
        <end position="217"/>
    </location>
</feature>
<reference evidence="12" key="1">
    <citation type="journal article" date="2019" name="G3 (Bethesda)">
        <title>Genome Assemblies of Two Rare Opportunistic Yeast Pathogens: Diutina rugosa (syn. Candida rugosa) and Trichomonascus ciferrii (syn. Candida ciferrii).</title>
        <authorList>
            <person name="Mixao V."/>
            <person name="Saus E."/>
            <person name="Hansen A.P."/>
            <person name="Lass-Florl C."/>
            <person name="Gabaldon T."/>
        </authorList>
    </citation>
    <scope>NUCLEOTIDE SEQUENCE</scope>
    <source>
        <strain evidence="12">CBS 4856</strain>
    </source>
</reference>
<feature type="compositionally biased region" description="Polar residues" evidence="11">
    <location>
        <begin position="764"/>
        <end position="790"/>
    </location>
</feature>
<evidence type="ECO:0000313" key="13">
    <source>
        <dbReference type="Proteomes" id="UP000761534"/>
    </source>
</evidence>
<comment type="subcellular location">
    <subcellularLocation>
        <location evidence="1">Membrane</location>
        <topology evidence="1">Multi-pass membrane protein</topology>
    </subcellularLocation>
</comment>
<evidence type="ECO:0000256" key="9">
    <source>
        <dbReference type="ARBA" id="ARBA00023136"/>
    </source>
</evidence>
<feature type="transmembrane region" description="Helical" evidence="10">
    <location>
        <begin position="406"/>
        <end position="426"/>
    </location>
</feature>
<feature type="compositionally biased region" description="Polar residues" evidence="11">
    <location>
        <begin position="811"/>
        <end position="825"/>
    </location>
</feature>
<dbReference type="GO" id="GO:1990573">
    <property type="term" value="P:potassium ion import across plasma membrane"/>
    <property type="evidence" value="ECO:0007669"/>
    <property type="project" value="TreeGrafter"/>
</dbReference>
<accession>A0A642V4F4</accession>
<dbReference type="Pfam" id="PF02386">
    <property type="entry name" value="TrkH"/>
    <property type="match status" value="1"/>
</dbReference>
<feature type="compositionally biased region" description="Basic and acidic residues" evidence="11">
    <location>
        <begin position="126"/>
        <end position="135"/>
    </location>
</feature>
<feature type="transmembrane region" description="Helical" evidence="10">
    <location>
        <begin position="716"/>
        <end position="736"/>
    </location>
</feature>
<dbReference type="AlphaFoldDB" id="A0A642V4F4"/>
<dbReference type="OrthoDB" id="9999863at2759"/>
<feature type="transmembrane region" description="Helical" evidence="10">
    <location>
        <begin position="664"/>
        <end position="680"/>
    </location>
</feature>
<proteinExistence type="inferred from homology"/>
<evidence type="ECO:0000256" key="11">
    <source>
        <dbReference type="SAM" id="MobiDB-lite"/>
    </source>
</evidence>
<protein>
    <recommendedName>
        <fullName evidence="10">Potassium transport protein</fullName>
    </recommendedName>
</protein>
<evidence type="ECO:0000256" key="7">
    <source>
        <dbReference type="ARBA" id="ARBA00022989"/>
    </source>
</evidence>
<keyword evidence="13" id="KW-1185">Reference proteome</keyword>
<evidence type="ECO:0000256" key="2">
    <source>
        <dbReference type="ARBA" id="ARBA00009137"/>
    </source>
</evidence>
<feature type="compositionally biased region" description="Polar residues" evidence="11">
    <location>
        <begin position="115"/>
        <end position="125"/>
    </location>
</feature>
<feature type="region of interest" description="Disordered" evidence="11">
    <location>
        <begin position="762"/>
        <end position="825"/>
    </location>
</feature>
<dbReference type="VEuPathDB" id="FungiDB:TRICI_003296"/>
<dbReference type="Proteomes" id="UP000761534">
    <property type="component" value="Unassembled WGS sequence"/>
</dbReference>
<evidence type="ECO:0000313" key="12">
    <source>
        <dbReference type="EMBL" id="KAA8913059.1"/>
    </source>
</evidence>
<comment type="similarity">
    <text evidence="2 10">Belongs to the TrkH potassium transport family.</text>
</comment>
<dbReference type="GO" id="GO:0140107">
    <property type="term" value="F:high-affinity potassium ion transmembrane transporter activity"/>
    <property type="evidence" value="ECO:0007669"/>
    <property type="project" value="TreeGrafter"/>
</dbReference>
<evidence type="ECO:0000256" key="3">
    <source>
        <dbReference type="ARBA" id="ARBA00022448"/>
    </source>
</evidence>
<dbReference type="InterPro" id="IPR015958">
    <property type="entry name" value="Trk1_fungi"/>
</dbReference>
<feature type="transmembrane region" description="Helical" evidence="10">
    <location>
        <begin position="533"/>
        <end position="556"/>
    </location>
</feature>
<dbReference type="NCBIfam" id="TIGR00934">
    <property type="entry name" value="2a38euk"/>
    <property type="match status" value="1"/>
</dbReference>
<feature type="compositionally biased region" description="Polar residues" evidence="11">
    <location>
        <begin position="244"/>
        <end position="256"/>
    </location>
</feature>
<evidence type="ECO:0000256" key="6">
    <source>
        <dbReference type="ARBA" id="ARBA00022958"/>
    </source>
</evidence>
<feature type="region of interest" description="Disordered" evidence="11">
    <location>
        <begin position="184"/>
        <end position="263"/>
    </location>
</feature>
<keyword evidence="6 10" id="KW-0630">Potassium</keyword>
<dbReference type="PANTHER" id="PTHR31064">
    <property type="entry name" value="POTASSIUM TRANSPORT PROTEIN DDB_G0292412-RELATED"/>
    <property type="match status" value="1"/>
</dbReference>
<organism evidence="12 13">
    <name type="scientific">Trichomonascus ciferrii</name>
    <dbReference type="NCBI Taxonomy" id="44093"/>
    <lineage>
        <taxon>Eukaryota</taxon>
        <taxon>Fungi</taxon>
        <taxon>Dikarya</taxon>
        <taxon>Ascomycota</taxon>
        <taxon>Saccharomycotina</taxon>
        <taxon>Dipodascomycetes</taxon>
        <taxon>Dipodascales</taxon>
        <taxon>Trichomonascaceae</taxon>
        <taxon>Trichomonascus</taxon>
        <taxon>Trichomonascus ciferrii complex</taxon>
    </lineage>
</organism>
<keyword evidence="5 10" id="KW-0812">Transmembrane</keyword>
<feature type="transmembrane region" description="Helical" evidence="10">
    <location>
        <begin position="472"/>
        <end position="502"/>
    </location>
</feature>
<keyword evidence="9 10" id="KW-0472">Membrane</keyword>
<feature type="transmembrane region" description="Helical" evidence="10">
    <location>
        <begin position="601"/>
        <end position="618"/>
    </location>
</feature>
<evidence type="ECO:0000256" key="8">
    <source>
        <dbReference type="ARBA" id="ARBA00023065"/>
    </source>
</evidence>
<keyword evidence="7 10" id="KW-1133">Transmembrane helix</keyword>
<dbReference type="PANTHER" id="PTHR31064:SF30">
    <property type="entry name" value="HIGH-AFFINITY POTASSIUM TRANSPORT PROTEIN-RELATED"/>
    <property type="match status" value="1"/>
</dbReference>
<sequence>MIIIGSIVVYPVRNLKYIDALFFASCMSTQAGLNTVDINKTTLYQQLIFYLWPMFTTPIFIHSAVVFLRLYWFEKRFKGIKENSKIQSRMRRTATMAKYGSLDPSNGDVELGNLKTPSKLPQQRGNSEEGDHEKASTSSSSSKDEEELVSSPPTAIKFGDLPHPKRNASIAPKDMYMSINMMQRNRRDSNDVGEGPALVIKSPRAMDEEHEKQERLASRAPSLSSQPISDGDDDEDEEVDPNELQRSQSHDVSSSGIPMDNSGVKFAKRSHTIEGTTPAEDDLDSDPHKGDGVTSANSASRGRKFRDRLPRLGGVDGARRRQRKRVFKRSNTFERVLSAARQRLVDRENESEDGSTNGLRRAMSANYLSWEPTIGRNSQFVDLTEEQKEELGGIEYRALKLLARILIGYYVGLHLLGALMLLPWAVLTTKYRELIRADGISPAWWAFFTAQSAFNDVGFTLTPDSMSSFTHAAYVLLTMSFFIVVGNTGFPCLLRLIIWIMFKLSPKFGRTHESLAFLLDHPRRCFTLLFPGWATWWLFAILVIMNAVDLIFFIILDLDNPAVTELPVAYRIISGLFEAFSTRTAGFSAISPGDLHAGIQVSYMVMMYISVLPIAISIRRTNVYEEQSLGIYYEKKEDDEQTGQKTEEPSYVSNHLRRQLSFDLWYIVLGLFIITIAEGSKIGNQKMTHFDTFAILFEIVSAYGTVGLSMGYPGSNTSFCGQFGVIGKLVIIAMMIRGRHRGLPYALDRAIMLPSEKLKRTDTLQEANTRNRLMRRSSTMNSTDDAQSDTGDTRQSSSGIRRRMRRMSVSTILSTTPTPANRPQD</sequence>
<dbReference type="PIRSF" id="PIRSF002450">
    <property type="entry name" value="K+_transpter_TRK"/>
    <property type="match status" value="1"/>
</dbReference>
<dbReference type="InterPro" id="IPR004773">
    <property type="entry name" value="K/Na_transp_Trk1/HKT1"/>
</dbReference>
<keyword evidence="8 10" id="KW-0406">Ion transport</keyword>
<evidence type="ECO:0000256" key="5">
    <source>
        <dbReference type="ARBA" id="ARBA00022692"/>
    </source>
</evidence>
<evidence type="ECO:0000256" key="10">
    <source>
        <dbReference type="PIRNR" id="PIRNR002450"/>
    </source>
</evidence>
<evidence type="ECO:0000256" key="1">
    <source>
        <dbReference type="ARBA" id="ARBA00004141"/>
    </source>
</evidence>
<gene>
    <name evidence="12" type="ORF">TRICI_003296</name>
</gene>
<feature type="region of interest" description="Disordered" evidence="11">
    <location>
        <begin position="275"/>
        <end position="324"/>
    </location>
</feature>
<feature type="transmembrane region" description="Helical" evidence="10">
    <location>
        <begin position="692"/>
        <end position="710"/>
    </location>
</feature>
<keyword evidence="3 10" id="KW-0813">Transport</keyword>
<dbReference type="GO" id="GO:0005886">
    <property type="term" value="C:plasma membrane"/>
    <property type="evidence" value="ECO:0007669"/>
    <property type="project" value="InterPro"/>
</dbReference>
<dbReference type="GO" id="GO:0030007">
    <property type="term" value="P:intracellular potassium ion homeostasis"/>
    <property type="evidence" value="ECO:0007669"/>
    <property type="project" value="UniProtKB-UniRule"/>
</dbReference>
<dbReference type="InterPro" id="IPR003445">
    <property type="entry name" value="Cat_transpt"/>
</dbReference>
<dbReference type="EMBL" id="SWFS01000240">
    <property type="protein sequence ID" value="KAA8913059.1"/>
    <property type="molecule type" value="Genomic_DNA"/>
</dbReference>
<dbReference type="InterPro" id="IPR051143">
    <property type="entry name" value="TrkH_K-transport"/>
</dbReference>
<name>A0A642V4F4_9ASCO</name>